<dbReference type="GO" id="GO:0015444">
    <property type="term" value="F:P-type magnesium transporter activity"/>
    <property type="evidence" value="ECO:0007669"/>
    <property type="project" value="UniProtKB-EC"/>
</dbReference>
<dbReference type="GO" id="GO:0005524">
    <property type="term" value="F:ATP binding"/>
    <property type="evidence" value="ECO:0007669"/>
    <property type="project" value="UniProtKB-KW"/>
</dbReference>
<keyword evidence="11" id="KW-0067">ATP-binding</keyword>
<dbReference type="EC" id="7.2.2.14" evidence="4"/>
<name>I3ZHT7_TERRK</name>
<reference evidence="21 22" key="1">
    <citation type="submission" date="2012-06" db="EMBL/GenBank/DDBJ databases">
        <title>Complete genome of Terriglobus roseus DSM 18391.</title>
        <authorList>
            <consortium name="US DOE Joint Genome Institute (JGI-PGF)"/>
            <person name="Lucas S."/>
            <person name="Copeland A."/>
            <person name="Lapidus A."/>
            <person name="Glavina del Rio T."/>
            <person name="Dalin E."/>
            <person name="Tice H."/>
            <person name="Bruce D."/>
            <person name="Goodwin L."/>
            <person name="Pitluck S."/>
            <person name="Peters L."/>
            <person name="Mikhailova N."/>
            <person name="Munk A.C.C."/>
            <person name="Kyrpides N."/>
            <person name="Mavromatis K."/>
            <person name="Ivanova N."/>
            <person name="Brettin T."/>
            <person name="Detter J.C."/>
            <person name="Han C."/>
            <person name="Larimer F."/>
            <person name="Land M."/>
            <person name="Hauser L."/>
            <person name="Markowitz V."/>
            <person name="Cheng J.-F."/>
            <person name="Hugenholtz P."/>
            <person name="Woyke T."/>
            <person name="Wu D."/>
            <person name="Brambilla E."/>
            <person name="Klenk H.-P."/>
            <person name="Eisen J.A."/>
        </authorList>
    </citation>
    <scope>NUCLEOTIDE SEQUENCE [LARGE SCALE GENOMIC DNA]</scope>
    <source>
        <strain evidence="21">DSM 18391</strain>
        <strain evidence="22">DSM 18391 / NRRL B-41598 / KBS 63</strain>
    </source>
</reference>
<protein>
    <recommendedName>
        <fullName evidence="5">Magnesium-transporting ATPase, P-type 1</fullName>
        <ecNumber evidence="4">7.2.2.14</ecNumber>
    </recommendedName>
    <alternativeName>
        <fullName evidence="16">Mg(2+) transport ATPase, P-type 1</fullName>
    </alternativeName>
</protein>
<evidence type="ECO:0000256" key="6">
    <source>
        <dbReference type="ARBA" id="ARBA00022475"/>
    </source>
</evidence>
<evidence type="ECO:0000256" key="12">
    <source>
        <dbReference type="ARBA" id="ARBA00022842"/>
    </source>
</evidence>
<dbReference type="eggNOG" id="COG0474">
    <property type="taxonomic scope" value="Bacteria"/>
</dbReference>
<dbReference type="RefSeq" id="WP_014786032.1">
    <property type="nucleotide sequence ID" value="NC_018014.1"/>
</dbReference>
<proteinExistence type="inferred from homology"/>
<dbReference type="Proteomes" id="UP000006056">
    <property type="component" value="Chromosome"/>
</dbReference>
<keyword evidence="12" id="KW-0460">Magnesium</keyword>
<dbReference type="PROSITE" id="PS00154">
    <property type="entry name" value="ATPASE_E1_E2"/>
    <property type="match status" value="1"/>
</dbReference>
<dbReference type="GO" id="GO:0005886">
    <property type="term" value="C:plasma membrane"/>
    <property type="evidence" value="ECO:0007669"/>
    <property type="project" value="UniProtKB-SubCell"/>
</dbReference>
<comment type="catalytic activity">
    <reaction evidence="17">
        <text>Mg(2+)(out) + ATP + H2O = Mg(2+)(in) + ADP + phosphate + H(+)</text>
        <dbReference type="Rhea" id="RHEA:10260"/>
        <dbReference type="ChEBI" id="CHEBI:15377"/>
        <dbReference type="ChEBI" id="CHEBI:15378"/>
        <dbReference type="ChEBI" id="CHEBI:18420"/>
        <dbReference type="ChEBI" id="CHEBI:30616"/>
        <dbReference type="ChEBI" id="CHEBI:43474"/>
        <dbReference type="ChEBI" id="CHEBI:456216"/>
        <dbReference type="EC" id="7.2.2.14"/>
    </reaction>
</comment>
<feature type="transmembrane region" description="Helical" evidence="18">
    <location>
        <begin position="238"/>
        <end position="258"/>
    </location>
</feature>
<dbReference type="InterPro" id="IPR023214">
    <property type="entry name" value="HAD_sf"/>
</dbReference>
<dbReference type="SFLD" id="SFLDF00027">
    <property type="entry name" value="p-type_atpase"/>
    <property type="match status" value="1"/>
</dbReference>
<dbReference type="GO" id="GO:0016887">
    <property type="term" value="F:ATP hydrolysis activity"/>
    <property type="evidence" value="ECO:0007669"/>
    <property type="project" value="InterPro"/>
</dbReference>
<dbReference type="EMBL" id="CP003379">
    <property type="protein sequence ID" value="AFL88463.1"/>
    <property type="molecule type" value="Genomic_DNA"/>
</dbReference>
<dbReference type="SUPFAM" id="SSF56784">
    <property type="entry name" value="HAD-like"/>
    <property type="match status" value="1"/>
</dbReference>
<evidence type="ECO:0000259" key="19">
    <source>
        <dbReference type="SMART" id="SM00831"/>
    </source>
</evidence>
<feature type="transmembrane region" description="Helical" evidence="18">
    <location>
        <begin position="799"/>
        <end position="817"/>
    </location>
</feature>
<dbReference type="InterPro" id="IPR004014">
    <property type="entry name" value="ATPase_P-typ_cation-transptr_N"/>
</dbReference>
<dbReference type="AlphaFoldDB" id="I3ZHT7"/>
<evidence type="ECO:0000256" key="18">
    <source>
        <dbReference type="SAM" id="Phobius"/>
    </source>
</evidence>
<dbReference type="Gene3D" id="2.70.150.10">
    <property type="entry name" value="Calcium-transporting ATPase, cytoplasmic transduction domain A"/>
    <property type="match status" value="1"/>
</dbReference>
<dbReference type="Gene3D" id="3.40.1110.10">
    <property type="entry name" value="Calcium-transporting ATPase, cytoplasmic domain N"/>
    <property type="match status" value="1"/>
</dbReference>
<sequence>MPVIIADIDAASQDGTLLGLTTQEAAQRLNQFGLNESASKQGKTPWLDQVLLLFNPLSVVLLVAAAISLTIGERFDAILITAIVLIGGGIDFAQTYHARITIERLRATVAATATAKRDGTWREIPRSQIVPGDVIRLSAGDLVPADARLAQSRDLALLQAMLTGESTSVEKRATSDAASSSADAVNMIFLGTSVVSGTGTAIVTATGRSTAFGDIVAHLAAKPPETAFDLGIKRFSYMIARIVFVMVLLVLAANLAMHRPPIESLLFAVALAVGLTPEFLPMITSVTLSRGAVAMARKHVVVKHLPAIQNLGSIDVLCSDKTGTLTAGTMSLVVSASPDGTASSAPQDLALINSSLQAGIRSPLDKAILAGNPTPPTATKIDELPFDFQRRRLSVIVDHAGQRTLICKGSPEGIFPLLTSFTSGDKVLAMTAEALSRAKAYYTAQSTLGYRVLAVATRTLPVQPQYKLADESVLTLNGFLSFADTILPDAAETIARLQGDGVSIKILTGDNELVAAHICAQAGLPVAEIVLGTELELMSDNALTQVAERANVFARVSPPQKLRILTALRRRGHTVGFMGDGINDAPSLHAADVGIAAPGAVDVAQDAADVVLLQPGLAVLHEGILEGRRAFGNVMKYLLMGTSSNFGNVLSMAVAAVALPFLPMLPAQVLLNNFLYDLSQLTIPTDRVDAEYFSKPQKWDIAIIRRFMVLVGPISSIFDFLTFYVLLHFFRAGPAEFHTGWFVESLATQTLVLLVIRTVRSPFRSRPSTGLLLSVIFIVAVGFWLPYSRFAADLAFTRLPLTYFAFLAAATVSYLLCVELAKRYIMSTSNVSAK</sequence>
<keyword evidence="8" id="KW-0597">Phosphoprotein</keyword>
<dbReference type="InterPro" id="IPR036412">
    <property type="entry name" value="HAD-like_sf"/>
</dbReference>
<keyword evidence="10" id="KW-0547">Nucleotide-binding</keyword>
<dbReference type="Gene3D" id="3.40.50.1000">
    <property type="entry name" value="HAD superfamily/HAD-like"/>
    <property type="match status" value="1"/>
</dbReference>
<gene>
    <name evidence="20" type="ordered locus">Terro_2198</name>
    <name evidence="21" type="ordered locus">Terro_2562</name>
</gene>
<feature type="transmembrane region" description="Helical" evidence="18">
    <location>
        <begin position="768"/>
        <end position="787"/>
    </location>
</feature>
<evidence type="ECO:0000313" key="22">
    <source>
        <dbReference type="Proteomes" id="UP000006056"/>
    </source>
</evidence>
<dbReference type="InterPro" id="IPR008250">
    <property type="entry name" value="ATPase_P-typ_transduc_dom_A_sf"/>
</dbReference>
<dbReference type="InterPro" id="IPR044492">
    <property type="entry name" value="P_typ_ATPase_HD_dom"/>
</dbReference>
<organism evidence="21 22">
    <name type="scientific">Terriglobus roseus (strain DSM 18391 / NRRL B-41598 / KBS 63)</name>
    <dbReference type="NCBI Taxonomy" id="926566"/>
    <lineage>
        <taxon>Bacteria</taxon>
        <taxon>Pseudomonadati</taxon>
        <taxon>Acidobacteriota</taxon>
        <taxon>Terriglobia</taxon>
        <taxon>Terriglobales</taxon>
        <taxon>Acidobacteriaceae</taxon>
        <taxon>Terriglobus</taxon>
    </lineage>
</organism>
<evidence type="ECO:0000313" key="20">
    <source>
        <dbReference type="EMBL" id="AFL88463.1"/>
    </source>
</evidence>
<dbReference type="PRINTS" id="PR01836">
    <property type="entry name" value="MGATPASE"/>
</dbReference>
<evidence type="ECO:0000256" key="17">
    <source>
        <dbReference type="ARBA" id="ARBA00047295"/>
    </source>
</evidence>
<dbReference type="KEGG" id="trs:Terro_2562"/>
<dbReference type="InterPro" id="IPR018303">
    <property type="entry name" value="ATPase_P-typ_P_site"/>
</dbReference>
<evidence type="ECO:0000256" key="11">
    <source>
        <dbReference type="ARBA" id="ARBA00022840"/>
    </source>
</evidence>
<evidence type="ECO:0000256" key="5">
    <source>
        <dbReference type="ARBA" id="ARBA00013555"/>
    </source>
</evidence>
<evidence type="ECO:0000313" key="21">
    <source>
        <dbReference type="EMBL" id="AFL88805.1"/>
    </source>
</evidence>
<dbReference type="Pfam" id="PF13246">
    <property type="entry name" value="Cation_ATPase"/>
    <property type="match status" value="1"/>
</dbReference>
<dbReference type="NCBIfam" id="TIGR01494">
    <property type="entry name" value="ATPase_P-type"/>
    <property type="match status" value="2"/>
</dbReference>
<dbReference type="InterPro" id="IPR001757">
    <property type="entry name" value="P_typ_ATPase"/>
</dbReference>
<feature type="domain" description="Cation-transporting P-type ATPase N-terminal" evidence="19">
    <location>
        <begin position="7"/>
        <end position="73"/>
    </location>
</feature>
<keyword evidence="13" id="KW-1278">Translocase</keyword>
<evidence type="ECO:0000256" key="16">
    <source>
        <dbReference type="ARBA" id="ARBA00029806"/>
    </source>
</evidence>
<dbReference type="PATRIC" id="fig|926566.3.peg.2169"/>
<feature type="transmembrane region" description="Helical" evidence="18">
    <location>
        <begin position="264"/>
        <end position="288"/>
    </location>
</feature>
<dbReference type="InterPro" id="IPR023299">
    <property type="entry name" value="ATPase_P-typ_cyto_dom_N"/>
</dbReference>
<dbReference type="InterPro" id="IPR023298">
    <property type="entry name" value="ATPase_P-typ_TM_dom_sf"/>
</dbReference>
<feature type="transmembrane region" description="Helical" evidence="18">
    <location>
        <begin position="77"/>
        <end position="96"/>
    </location>
</feature>
<accession>I3ZHT7</accession>
<dbReference type="InterPro" id="IPR059000">
    <property type="entry name" value="ATPase_P-type_domA"/>
</dbReference>
<dbReference type="SUPFAM" id="SSF81653">
    <property type="entry name" value="Calcium ATPase, transduction domain A"/>
    <property type="match status" value="1"/>
</dbReference>
<dbReference type="OrthoDB" id="9760364at2"/>
<dbReference type="InterPro" id="IPR006415">
    <property type="entry name" value="P-type_ATPase_IIIB"/>
</dbReference>
<evidence type="ECO:0000256" key="15">
    <source>
        <dbReference type="ARBA" id="ARBA00023136"/>
    </source>
</evidence>
<evidence type="ECO:0000256" key="4">
    <source>
        <dbReference type="ARBA" id="ARBA00012786"/>
    </source>
</evidence>
<evidence type="ECO:0000256" key="2">
    <source>
        <dbReference type="ARBA" id="ARBA00004429"/>
    </source>
</evidence>
<dbReference type="InterPro" id="IPR006068">
    <property type="entry name" value="ATPase_P-typ_cation-transptr_C"/>
</dbReference>
<dbReference type="Pfam" id="PF00690">
    <property type="entry name" value="Cation_ATPase_N"/>
    <property type="match status" value="1"/>
</dbReference>
<feature type="transmembrane region" description="Helical" evidence="18">
    <location>
        <begin position="50"/>
        <end position="71"/>
    </location>
</feature>
<evidence type="ECO:0000256" key="13">
    <source>
        <dbReference type="ARBA" id="ARBA00022967"/>
    </source>
</evidence>
<keyword evidence="7" id="KW-0997">Cell inner membrane</keyword>
<keyword evidence="15 18" id="KW-0472">Membrane</keyword>
<comment type="similarity">
    <text evidence="3">Belongs to the cation transport ATPase (P-type) (TC 3.A.3) family. Type IIIB subfamily.</text>
</comment>
<dbReference type="SFLD" id="SFLDG00002">
    <property type="entry name" value="C1.7:_P-type_atpase_like"/>
    <property type="match status" value="1"/>
</dbReference>
<evidence type="ECO:0000256" key="3">
    <source>
        <dbReference type="ARBA" id="ARBA00008746"/>
    </source>
</evidence>
<dbReference type="Pfam" id="PF00689">
    <property type="entry name" value="Cation_ATPase_C"/>
    <property type="match status" value="1"/>
</dbReference>
<dbReference type="KEGG" id="trs:Terro_2198"/>
<dbReference type="EMBL" id="CP003379">
    <property type="protein sequence ID" value="AFL88805.1"/>
    <property type="molecule type" value="Genomic_DNA"/>
</dbReference>
<dbReference type="SUPFAM" id="SSF81665">
    <property type="entry name" value="Calcium ATPase, transmembrane domain M"/>
    <property type="match status" value="1"/>
</dbReference>
<keyword evidence="22" id="KW-1185">Reference proteome</keyword>
<dbReference type="SFLD" id="SFLDS00003">
    <property type="entry name" value="Haloacid_Dehalogenase"/>
    <property type="match status" value="1"/>
</dbReference>
<comment type="function">
    <text evidence="1">Mediates magnesium influx to the cytosol.</text>
</comment>
<evidence type="ECO:0000256" key="1">
    <source>
        <dbReference type="ARBA" id="ARBA00003954"/>
    </source>
</evidence>
<comment type="subcellular location">
    <subcellularLocation>
        <location evidence="2">Cell inner membrane</location>
        <topology evidence="2">Multi-pass membrane protein</topology>
    </subcellularLocation>
</comment>
<keyword evidence="6" id="KW-1003">Cell membrane</keyword>
<dbReference type="HOGENOM" id="CLU_002360_6_3_0"/>
<dbReference type="SMART" id="SM00831">
    <property type="entry name" value="Cation_ATPase_N"/>
    <property type="match status" value="1"/>
</dbReference>
<dbReference type="Gene3D" id="1.20.1110.10">
    <property type="entry name" value="Calcium-transporting ATPase, transmembrane domain"/>
    <property type="match status" value="1"/>
</dbReference>
<dbReference type="Pfam" id="PF00122">
    <property type="entry name" value="E1-E2_ATPase"/>
    <property type="match status" value="1"/>
</dbReference>
<feature type="transmembrane region" description="Helical" evidence="18">
    <location>
        <begin position="739"/>
        <end position="756"/>
    </location>
</feature>
<keyword evidence="9 18" id="KW-0812">Transmembrane</keyword>
<evidence type="ECO:0000256" key="10">
    <source>
        <dbReference type="ARBA" id="ARBA00022741"/>
    </source>
</evidence>
<evidence type="ECO:0000256" key="8">
    <source>
        <dbReference type="ARBA" id="ARBA00022553"/>
    </source>
</evidence>
<evidence type="ECO:0000256" key="7">
    <source>
        <dbReference type="ARBA" id="ARBA00022519"/>
    </source>
</evidence>
<dbReference type="PANTHER" id="PTHR42861">
    <property type="entry name" value="CALCIUM-TRANSPORTING ATPASE"/>
    <property type="match status" value="1"/>
</dbReference>
<evidence type="ECO:0000256" key="14">
    <source>
        <dbReference type="ARBA" id="ARBA00022989"/>
    </source>
</evidence>
<dbReference type="NCBIfam" id="TIGR01524">
    <property type="entry name" value="ATPase-IIIB_Mg"/>
    <property type="match status" value="1"/>
</dbReference>
<evidence type="ECO:0000256" key="9">
    <source>
        <dbReference type="ARBA" id="ARBA00022692"/>
    </source>
</evidence>
<keyword evidence="14 18" id="KW-1133">Transmembrane helix</keyword>
<feature type="transmembrane region" description="Helical" evidence="18">
    <location>
        <begin position="707"/>
        <end position="727"/>
    </location>
</feature>